<dbReference type="FunFam" id="1.20.1250.20:FF:000429">
    <property type="entry name" value="MFS drug efflux transporter, putative"/>
    <property type="match status" value="1"/>
</dbReference>
<sequence>MASLRPSSISSSAATRFESQQQDKEMAVNLDADLTAKDLLSVAPTPNGGSSVASRSDADYLAEKATLPSAPEESEGPPRKAKGVVWGLIVFAVLSSCFLFALDNTIVADIQPAIVEKFNDVGKLPWLSAAFFLGAISTNLVWGKIYGQFNAKHLYLVTVFMFEAGSAICGAAPNLNALIIGRVVCGVGGAGMYVGVMTLLSVTTTPHERPIYIALTGLTWGLGTLLGPIIGGAFTNSSATWRWAFYINLVVGGLFAPVYIFLLPSVDPRPNVPNKKRFAELDYIGTLLVMGAFCSGVMALSFGGTIYAWKSGRIIGLFVTSAVLFILFGMQQVYTVFTTEERRIFPVHFLRRRSLLILFAMTSAAGTCIFLPIFFIPLYFQFVRSDTALEAGVRLLPFVCLLVFFCMVNGAVMSKTGYYMPWYLGGGILAVIGSALMFTVTESSSTSRIYGYSVVLAVGTGCFVQASFSVAQAKVKPHEIPLAVGFITCAQVGGVTIAIAIANSIFLNQSTRQIRQILPDVPLDTVRNAIAGSGSAFFKTLTPDTKLLVVHAIVKSISNVYILAITAGTLAVLLSLLMKREKLFLEAGGAA</sequence>
<dbReference type="EMBL" id="FWEW01000869">
    <property type="protein sequence ID" value="SLM35982.1"/>
    <property type="molecule type" value="Genomic_DNA"/>
</dbReference>
<feature type="transmembrane region" description="Helical" evidence="8">
    <location>
        <begin position="243"/>
        <end position="262"/>
    </location>
</feature>
<evidence type="ECO:0000256" key="6">
    <source>
        <dbReference type="ARBA" id="ARBA00023136"/>
    </source>
</evidence>
<dbReference type="CDD" id="cd17502">
    <property type="entry name" value="MFS_Azr1_MDR_like"/>
    <property type="match status" value="1"/>
</dbReference>
<evidence type="ECO:0000256" key="5">
    <source>
        <dbReference type="ARBA" id="ARBA00022989"/>
    </source>
</evidence>
<feature type="transmembrane region" description="Helical" evidence="8">
    <location>
        <begin position="212"/>
        <end position="231"/>
    </location>
</feature>
<evidence type="ECO:0000313" key="13">
    <source>
        <dbReference type="Proteomes" id="UP000324767"/>
    </source>
</evidence>
<dbReference type="InterPro" id="IPR020846">
    <property type="entry name" value="MFS_dom"/>
</dbReference>
<feature type="transmembrane region" description="Helical" evidence="8">
    <location>
        <begin position="560"/>
        <end position="578"/>
    </location>
</feature>
<feature type="transmembrane region" description="Helical" evidence="8">
    <location>
        <begin position="283"/>
        <end position="308"/>
    </location>
</feature>
<dbReference type="AlphaFoldDB" id="A0A1W5CZ13"/>
<dbReference type="GO" id="GO:0022857">
    <property type="term" value="F:transmembrane transporter activity"/>
    <property type="evidence" value="ECO:0007669"/>
    <property type="project" value="InterPro"/>
</dbReference>
<comment type="subcellular location">
    <subcellularLocation>
        <location evidence="1">Membrane</location>
        <topology evidence="1">Multi-pass membrane protein</topology>
    </subcellularLocation>
</comment>
<reference evidence="11" key="1">
    <citation type="submission" date="2017-03" db="EMBL/GenBank/DDBJ databases">
        <authorList>
            <person name="Afonso C.L."/>
            <person name="Miller P.J."/>
            <person name="Scott M.A."/>
            <person name="Spackman E."/>
            <person name="Goraichik I."/>
            <person name="Dimitrov K.M."/>
            <person name="Suarez D.L."/>
            <person name="Swayne D.E."/>
        </authorList>
    </citation>
    <scope>NUCLEOTIDE SEQUENCE [LARGE SCALE GENOMIC DNA]</scope>
</reference>
<dbReference type="Proteomes" id="UP000324767">
    <property type="component" value="Unassembled WGS sequence"/>
</dbReference>
<feature type="transmembrane region" description="Helical" evidence="8">
    <location>
        <begin position="482"/>
        <end position="506"/>
    </location>
</feature>
<feature type="domain" description="Major facilitator superfamily (MFS) profile" evidence="9">
    <location>
        <begin position="89"/>
        <end position="583"/>
    </location>
</feature>
<protein>
    <submittedName>
        <fullName evidence="10">MFS general substrate transporter</fullName>
    </submittedName>
    <submittedName>
        <fullName evidence="11">Mfs drug efflux</fullName>
    </submittedName>
</protein>
<evidence type="ECO:0000259" key="9">
    <source>
        <dbReference type="PROSITE" id="PS50850"/>
    </source>
</evidence>
<reference evidence="10 13" key="3">
    <citation type="submission" date="2019-09" db="EMBL/GenBank/DDBJ databases">
        <title>The hologenome of the rock-dwelling lichen Lasallia pustulata.</title>
        <authorList>
            <person name="Greshake Tzovaras B."/>
            <person name="Segers F."/>
            <person name="Bicker A."/>
            <person name="Dal Grande F."/>
            <person name="Otte J."/>
            <person name="Hankeln T."/>
            <person name="Schmitt I."/>
            <person name="Ebersberger I."/>
        </authorList>
    </citation>
    <scope>NUCLEOTIDE SEQUENCE [LARGE SCALE GENOMIC DNA]</scope>
    <source>
        <strain evidence="10">A1-1</strain>
    </source>
</reference>
<feature type="transmembrane region" description="Helical" evidence="8">
    <location>
        <begin position="450"/>
        <end position="470"/>
    </location>
</feature>
<evidence type="ECO:0000256" key="7">
    <source>
        <dbReference type="SAM" id="MobiDB-lite"/>
    </source>
</evidence>
<keyword evidence="6 8" id="KW-0472">Membrane</keyword>
<evidence type="ECO:0000313" key="10">
    <source>
        <dbReference type="EMBL" id="KAA6413244.1"/>
    </source>
</evidence>
<feature type="transmembrane region" description="Helical" evidence="8">
    <location>
        <begin position="124"/>
        <end position="142"/>
    </location>
</feature>
<dbReference type="Gene3D" id="1.20.1250.20">
    <property type="entry name" value="MFS general substrate transporter like domains"/>
    <property type="match status" value="1"/>
</dbReference>
<dbReference type="OrthoDB" id="10021397at2759"/>
<evidence type="ECO:0000256" key="1">
    <source>
        <dbReference type="ARBA" id="ARBA00004141"/>
    </source>
</evidence>
<gene>
    <name evidence="10" type="ORF">FRX48_02988</name>
</gene>
<evidence type="ECO:0000256" key="3">
    <source>
        <dbReference type="ARBA" id="ARBA00022448"/>
    </source>
</evidence>
<keyword evidence="3" id="KW-0813">Transport</keyword>
<feature type="transmembrane region" description="Helical" evidence="8">
    <location>
        <begin position="179"/>
        <end position="200"/>
    </location>
</feature>
<dbReference type="EMBL" id="VXIT01000004">
    <property type="protein sequence ID" value="KAA6413244.1"/>
    <property type="molecule type" value="Genomic_DNA"/>
</dbReference>
<dbReference type="PANTHER" id="PTHR23501:SF12">
    <property type="entry name" value="MAJOR FACILITATOR SUPERFAMILY (MFS) PROFILE DOMAIN-CONTAINING PROTEIN-RELATED"/>
    <property type="match status" value="1"/>
</dbReference>
<evidence type="ECO:0000313" key="11">
    <source>
        <dbReference type="EMBL" id="SLM35982.1"/>
    </source>
</evidence>
<dbReference type="InterPro" id="IPR011701">
    <property type="entry name" value="MFS"/>
</dbReference>
<keyword evidence="12" id="KW-1185">Reference proteome</keyword>
<organism evidence="11 12">
    <name type="scientific">Lasallia pustulata</name>
    <dbReference type="NCBI Taxonomy" id="136370"/>
    <lineage>
        <taxon>Eukaryota</taxon>
        <taxon>Fungi</taxon>
        <taxon>Dikarya</taxon>
        <taxon>Ascomycota</taxon>
        <taxon>Pezizomycotina</taxon>
        <taxon>Lecanoromycetes</taxon>
        <taxon>OSLEUM clade</taxon>
        <taxon>Umbilicariomycetidae</taxon>
        <taxon>Umbilicariales</taxon>
        <taxon>Umbilicariaceae</taxon>
        <taxon>Lasallia</taxon>
    </lineage>
</organism>
<dbReference type="GO" id="GO:0005886">
    <property type="term" value="C:plasma membrane"/>
    <property type="evidence" value="ECO:0007669"/>
    <property type="project" value="TreeGrafter"/>
</dbReference>
<feature type="region of interest" description="Disordered" evidence="7">
    <location>
        <begin position="1"/>
        <end position="24"/>
    </location>
</feature>
<feature type="transmembrane region" description="Helical" evidence="8">
    <location>
        <begin position="83"/>
        <end position="102"/>
    </location>
</feature>
<dbReference type="PROSITE" id="PS50850">
    <property type="entry name" value="MFS"/>
    <property type="match status" value="1"/>
</dbReference>
<reference evidence="12" key="2">
    <citation type="submission" date="2017-03" db="EMBL/GenBank/DDBJ databases">
        <authorList>
            <person name="Sharma R."/>
            <person name="Thines M."/>
        </authorList>
    </citation>
    <scope>NUCLEOTIDE SEQUENCE [LARGE SCALE GENOMIC DNA]</scope>
</reference>
<feature type="transmembrane region" description="Helical" evidence="8">
    <location>
        <begin position="419"/>
        <end position="438"/>
    </location>
</feature>
<dbReference type="PANTHER" id="PTHR23501">
    <property type="entry name" value="MAJOR FACILITATOR SUPERFAMILY"/>
    <property type="match status" value="1"/>
</dbReference>
<keyword evidence="5 8" id="KW-1133">Transmembrane helix</keyword>
<feature type="compositionally biased region" description="Low complexity" evidence="7">
    <location>
        <begin position="1"/>
        <end position="14"/>
    </location>
</feature>
<dbReference type="Pfam" id="PF07690">
    <property type="entry name" value="MFS_1"/>
    <property type="match status" value="1"/>
</dbReference>
<dbReference type="InterPro" id="IPR036259">
    <property type="entry name" value="MFS_trans_sf"/>
</dbReference>
<feature type="transmembrane region" description="Helical" evidence="8">
    <location>
        <begin position="392"/>
        <end position="412"/>
    </location>
</feature>
<dbReference type="Proteomes" id="UP000192927">
    <property type="component" value="Unassembled WGS sequence"/>
</dbReference>
<evidence type="ECO:0000256" key="4">
    <source>
        <dbReference type="ARBA" id="ARBA00022692"/>
    </source>
</evidence>
<feature type="transmembrane region" description="Helical" evidence="8">
    <location>
        <begin position="355"/>
        <end position="380"/>
    </location>
</feature>
<accession>A0A1W5CZ13</accession>
<comment type="similarity">
    <text evidence="2">Belongs to the major facilitator superfamily. TCR/Tet family.</text>
</comment>
<name>A0A1W5CZ13_9LECA</name>
<evidence type="ECO:0000256" key="8">
    <source>
        <dbReference type="SAM" id="Phobius"/>
    </source>
</evidence>
<evidence type="ECO:0000313" key="12">
    <source>
        <dbReference type="Proteomes" id="UP000192927"/>
    </source>
</evidence>
<proteinExistence type="inferred from homology"/>
<feature type="transmembrane region" description="Helical" evidence="8">
    <location>
        <begin position="314"/>
        <end position="334"/>
    </location>
</feature>
<evidence type="ECO:0000256" key="2">
    <source>
        <dbReference type="ARBA" id="ARBA00007520"/>
    </source>
</evidence>
<keyword evidence="4 8" id="KW-0812">Transmembrane</keyword>
<dbReference type="SUPFAM" id="SSF103473">
    <property type="entry name" value="MFS general substrate transporter"/>
    <property type="match status" value="1"/>
</dbReference>